<organism evidence="2">
    <name type="scientific">Anopheles marajoara</name>
    <dbReference type="NCBI Taxonomy" id="58244"/>
    <lineage>
        <taxon>Eukaryota</taxon>
        <taxon>Metazoa</taxon>
        <taxon>Ecdysozoa</taxon>
        <taxon>Arthropoda</taxon>
        <taxon>Hexapoda</taxon>
        <taxon>Insecta</taxon>
        <taxon>Pterygota</taxon>
        <taxon>Neoptera</taxon>
        <taxon>Endopterygota</taxon>
        <taxon>Diptera</taxon>
        <taxon>Nematocera</taxon>
        <taxon>Culicoidea</taxon>
        <taxon>Culicidae</taxon>
        <taxon>Anophelinae</taxon>
        <taxon>Anopheles</taxon>
    </lineage>
</organism>
<evidence type="ECO:0000256" key="1">
    <source>
        <dbReference type="SAM" id="SignalP"/>
    </source>
</evidence>
<keyword evidence="1" id="KW-0732">Signal</keyword>
<accession>A0A2M4CA29</accession>
<feature type="chain" id="PRO_5014882602" evidence="1">
    <location>
        <begin position="22"/>
        <end position="89"/>
    </location>
</feature>
<proteinExistence type="predicted"/>
<feature type="signal peptide" evidence="1">
    <location>
        <begin position="1"/>
        <end position="21"/>
    </location>
</feature>
<reference evidence="2" key="1">
    <citation type="submission" date="2018-01" db="EMBL/GenBank/DDBJ databases">
        <title>An insight into the sialome of Amazonian anophelines.</title>
        <authorList>
            <person name="Ribeiro J.M."/>
            <person name="Scarpassa V."/>
            <person name="Calvo E."/>
        </authorList>
    </citation>
    <scope>NUCLEOTIDE SEQUENCE</scope>
    <source>
        <tissue evidence="2">Salivary glands</tissue>
    </source>
</reference>
<protein>
    <submittedName>
        <fullName evidence="2">Putative salivary galectin</fullName>
    </submittedName>
</protein>
<sequence>MNWFAALLLFRWSWLLIVLHPLPPVPLPVAALTPAAPPLPLLPTTGCPPLALPLAPPFPPPTPPPPLPAYAQDSSLLLQLLLDRRFCLE</sequence>
<evidence type="ECO:0000313" key="2">
    <source>
        <dbReference type="EMBL" id="MBW62173.1"/>
    </source>
</evidence>
<name>A0A2M4CA29_9DIPT</name>
<dbReference type="AlphaFoldDB" id="A0A2M4CA29"/>
<dbReference type="EMBL" id="GGFJ01013032">
    <property type="protein sequence ID" value="MBW62173.1"/>
    <property type="molecule type" value="Transcribed_RNA"/>
</dbReference>